<evidence type="ECO:0000313" key="2">
    <source>
        <dbReference type="EMBL" id="QHS85509.1"/>
    </source>
</evidence>
<evidence type="ECO:0000256" key="1">
    <source>
        <dbReference type="SAM" id="MobiDB-lite"/>
    </source>
</evidence>
<proteinExistence type="predicted"/>
<protein>
    <submittedName>
        <fullName evidence="2">Uncharacterized protein</fullName>
    </submittedName>
</protein>
<organism evidence="2">
    <name type="scientific">viral metagenome</name>
    <dbReference type="NCBI Taxonomy" id="1070528"/>
    <lineage>
        <taxon>unclassified sequences</taxon>
        <taxon>metagenomes</taxon>
        <taxon>organismal metagenomes</taxon>
    </lineage>
</organism>
<feature type="compositionally biased region" description="Polar residues" evidence="1">
    <location>
        <begin position="107"/>
        <end position="119"/>
    </location>
</feature>
<feature type="region of interest" description="Disordered" evidence="1">
    <location>
        <begin position="107"/>
        <end position="126"/>
    </location>
</feature>
<sequence length="552" mass="62379">MQIYKYNKLLYNTNIQLQRMSKNLDTNVENYTIPELLTILDLDEYPTAEEITKASSYYIQKFANEENEDMKNFFTDMENTLLQYIDDINQNEESPAARQTNEWYQNEVLKQSDPTQSNKNTDRKGKIDVYNSPHLPMNRDHLGVNNTYSVPVAQDVLNPNLKNTTSRIIVLDSQYRQSADINETSTDYTLELSEPLLNVLSLRLYSFSIPYTWYTIDSIYGNTCFWLTFSNNEHLKIIIDSGNYNSTSIVTALNTSINTAFGEPDSTTYTPVSYNANNGKITIKLMGFSYTYKNTPVDETTIITFFDPTADLSCNYKCVQTIAINQTLGWVLGFRIPVVNVDPNGNTGIAVLDLYGPKYFILVIDDLNQNHINSGLIGITETSKTLKMPSYYSPDLPYTCIPANPPTANSLIANSIQLANDPDAGLLIVDKLTGTYSPTPRVLPSAPRILTQSQIYSINEIKKNNEKTYSYRLQSPVVSDTFAILPIKLGSSKLGDVNTEFGGSMQDNQRVYFGPVNISRMRVKLLDDRGNIVNLNGCDWCVTLVSENLYQY</sequence>
<name>A0A6C0B1V3_9ZZZZ</name>
<dbReference type="AlphaFoldDB" id="A0A6C0B1V3"/>
<reference evidence="2" key="1">
    <citation type="journal article" date="2020" name="Nature">
        <title>Giant virus diversity and host interactions through global metagenomics.</title>
        <authorList>
            <person name="Schulz F."/>
            <person name="Roux S."/>
            <person name="Paez-Espino D."/>
            <person name="Jungbluth S."/>
            <person name="Walsh D.A."/>
            <person name="Denef V.J."/>
            <person name="McMahon K.D."/>
            <person name="Konstantinidis K.T."/>
            <person name="Eloe-Fadrosh E.A."/>
            <person name="Kyrpides N.C."/>
            <person name="Woyke T."/>
        </authorList>
    </citation>
    <scope>NUCLEOTIDE SEQUENCE</scope>
    <source>
        <strain evidence="2">GVMAG-M-3300009182-78</strain>
    </source>
</reference>
<dbReference type="EMBL" id="MN739044">
    <property type="protein sequence ID" value="QHS85509.1"/>
    <property type="molecule type" value="Genomic_DNA"/>
</dbReference>
<accession>A0A6C0B1V3</accession>